<proteinExistence type="predicted"/>
<protein>
    <submittedName>
        <fullName evidence="1">Putative ovule protein</fullName>
    </submittedName>
</protein>
<evidence type="ECO:0000313" key="1">
    <source>
        <dbReference type="EMBL" id="JAP24967.1"/>
    </source>
</evidence>
<name>A0A0V0HXU1_SOLCH</name>
<accession>A0A0V0HXU1</accession>
<dbReference type="EMBL" id="GEDG01013805">
    <property type="protein sequence ID" value="JAP24967.1"/>
    <property type="molecule type" value="Transcribed_RNA"/>
</dbReference>
<dbReference type="AlphaFoldDB" id="A0A0V0HXU1"/>
<reference evidence="1" key="1">
    <citation type="submission" date="2015-12" db="EMBL/GenBank/DDBJ databases">
        <title>Gene expression during late stages of embryo sac development: a critical building block for successful pollen-pistil interactions.</title>
        <authorList>
            <person name="Liu Y."/>
            <person name="Joly V."/>
            <person name="Sabar M."/>
            <person name="Matton D.P."/>
        </authorList>
    </citation>
    <scope>NUCLEOTIDE SEQUENCE</scope>
</reference>
<organism evidence="1">
    <name type="scientific">Solanum chacoense</name>
    <name type="common">Chaco potato</name>
    <dbReference type="NCBI Taxonomy" id="4108"/>
    <lineage>
        <taxon>Eukaryota</taxon>
        <taxon>Viridiplantae</taxon>
        <taxon>Streptophyta</taxon>
        <taxon>Embryophyta</taxon>
        <taxon>Tracheophyta</taxon>
        <taxon>Spermatophyta</taxon>
        <taxon>Magnoliopsida</taxon>
        <taxon>eudicotyledons</taxon>
        <taxon>Gunneridae</taxon>
        <taxon>Pentapetalae</taxon>
        <taxon>asterids</taxon>
        <taxon>lamiids</taxon>
        <taxon>Solanales</taxon>
        <taxon>Solanaceae</taxon>
        <taxon>Solanoideae</taxon>
        <taxon>Solaneae</taxon>
        <taxon>Solanum</taxon>
    </lineage>
</organism>
<sequence>MFPGCEDKFLLYNLPTENFPSLSCFHLIVSGLVFKQEKSFNLCSKLATLSTSQSFRSLLKMIFHPWLVQVSAIDASGLPQKENKSGKSSMSEFWPIHLSFQNRILVPSPTLLPMLPDNLGHKFIDSPPN</sequence>